<dbReference type="HOGENOM" id="CLU_2061705_0_0_1"/>
<accession>S3DY61</accession>
<dbReference type="EMBL" id="KE145352">
    <property type="protein sequence ID" value="EPE36846.1"/>
    <property type="molecule type" value="Genomic_DNA"/>
</dbReference>
<evidence type="ECO:0000313" key="3">
    <source>
        <dbReference type="Proteomes" id="UP000016922"/>
    </source>
</evidence>
<dbReference type="OrthoDB" id="4186099at2759"/>
<protein>
    <submittedName>
        <fullName evidence="2">Uncharacterized protein</fullName>
    </submittedName>
</protein>
<evidence type="ECO:0000313" key="2">
    <source>
        <dbReference type="EMBL" id="EPE36846.1"/>
    </source>
</evidence>
<dbReference type="Proteomes" id="UP000016922">
    <property type="component" value="Unassembled WGS sequence"/>
</dbReference>
<gene>
    <name evidence="2" type="ORF">GLAREA_09009</name>
</gene>
<dbReference type="GeneID" id="19468057"/>
<dbReference type="RefSeq" id="XP_008076161.1">
    <property type="nucleotide sequence ID" value="XM_008077970.1"/>
</dbReference>
<organism evidence="2 3">
    <name type="scientific">Glarea lozoyensis (strain ATCC 20868 / MF5171)</name>
    <dbReference type="NCBI Taxonomy" id="1116229"/>
    <lineage>
        <taxon>Eukaryota</taxon>
        <taxon>Fungi</taxon>
        <taxon>Dikarya</taxon>
        <taxon>Ascomycota</taxon>
        <taxon>Pezizomycotina</taxon>
        <taxon>Leotiomycetes</taxon>
        <taxon>Helotiales</taxon>
        <taxon>Helotiaceae</taxon>
        <taxon>Glarea</taxon>
    </lineage>
</organism>
<keyword evidence="3" id="KW-1185">Reference proteome</keyword>
<evidence type="ECO:0000256" key="1">
    <source>
        <dbReference type="SAM" id="SignalP"/>
    </source>
</evidence>
<reference evidence="2 3" key="1">
    <citation type="journal article" date="2013" name="BMC Genomics">
        <title>Genomics-driven discovery of the pneumocandin biosynthetic gene cluster in the fungus Glarea lozoyensis.</title>
        <authorList>
            <person name="Chen L."/>
            <person name="Yue Q."/>
            <person name="Zhang X."/>
            <person name="Xiang M."/>
            <person name="Wang C."/>
            <person name="Li S."/>
            <person name="Che Y."/>
            <person name="Ortiz-Lopez F.J."/>
            <person name="Bills G.F."/>
            <person name="Liu X."/>
            <person name="An Z."/>
        </authorList>
    </citation>
    <scope>NUCLEOTIDE SEQUENCE [LARGE SCALE GENOMIC DNA]</scope>
    <source>
        <strain evidence="3">ATCC 20868 / MF5171</strain>
    </source>
</reference>
<feature type="signal peptide" evidence="1">
    <location>
        <begin position="1"/>
        <end position="21"/>
    </location>
</feature>
<dbReference type="AlphaFoldDB" id="S3DY61"/>
<feature type="chain" id="PRO_5004508789" evidence="1">
    <location>
        <begin position="22"/>
        <end position="119"/>
    </location>
</feature>
<keyword evidence="1" id="KW-0732">Signal</keyword>
<dbReference type="KEGG" id="glz:GLAREA_09009"/>
<proteinExistence type="predicted"/>
<sequence>MQFQISTIALLAATLVPRIVAVPTADFPSNGTLTESTAVRQYCVLNYHYCGWNLIENHLEDYRSRISSKLCSKFGKCDPGDKDIWNSLWNCGADLEFLGFCGGDYSCVDGGAASDYCRA</sequence>
<name>S3DY61_GLAL2</name>